<dbReference type="EMBL" id="JBHSHD010000015">
    <property type="protein sequence ID" value="MFC4822182.1"/>
    <property type="molecule type" value="Genomic_DNA"/>
</dbReference>
<proteinExistence type="predicted"/>
<dbReference type="GO" id="GO:0008168">
    <property type="term" value="F:methyltransferase activity"/>
    <property type="evidence" value="ECO:0007669"/>
    <property type="project" value="UniProtKB-KW"/>
</dbReference>
<evidence type="ECO:0000313" key="3">
    <source>
        <dbReference type="Proteomes" id="UP001595886"/>
    </source>
</evidence>
<reference evidence="3" key="1">
    <citation type="journal article" date="2019" name="Int. J. Syst. Evol. Microbiol.">
        <title>The Global Catalogue of Microorganisms (GCM) 10K type strain sequencing project: providing services to taxonomists for standard genome sequencing and annotation.</title>
        <authorList>
            <consortium name="The Broad Institute Genomics Platform"/>
            <consortium name="The Broad Institute Genome Sequencing Center for Infectious Disease"/>
            <person name="Wu L."/>
            <person name="Ma J."/>
        </authorList>
    </citation>
    <scope>NUCLEOTIDE SEQUENCE [LARGE SCALE GENOMIC DNA]</scope>
    <source>
        <strain evidence="3">CCUG 30340</strain>
    </source>
</reference>
<dbReference type="Proteomes" id="UP001595886">
    <property type="component" value="Unassembled WGS sequence"/>
</dbReference>
<dbReference type="GO" id="GO:0032259">
    <property type="term" value="P:methylation"/>
    <property type="evidence" value="ECO:0007669"/>
    <property type="project" value="UniProtKB-KW"/>
</dbReference>
<evidence type="ECO:0000259" key="1">
    <source>
        <dbReference type="Pfam" id="PF08241"/>
    </source>
</evidence>
<accession>A0ABV9QYN0</accession>
<dbReference type="Pfam" id="PF08241">
    <property type="entry name" value="Methyltransf_11"/>
    <property type="match status" value="1"/>
</dbReference>
<keyword evidence="2" id="KW-0808">Transferase</keyword>
<gene>
    <name evidence="2" type="ORF">ACFO6Q_17785</name>
</gene>
<sequence length="243" mass="26940">MLSRLRNGLASLQWREFALAPSRCPFCGPSLFVRLHRGDAGVRCVRCTAAEIHLALGRALQELVPGISLLDACEFSARGPLVEHLRRHARSVAVSEYFADVEPGRSRDGVRCEDMQRLTYADSSFDLVTHTEVLEHVPDDALALAELHRVLRRGGRMLFSVPLLGETTVVRARLVDGAVVHLLPPAYHADPQRPDTGVLAFRDYGADLLDRLRAAGFADVRLHTVQSPLAWLPARRIVFARKA</sequence>
<dbReference type="RefSeq" id="WP_380022461.1">
    <property type="nucleotide sequence ID" value="NZ_JBHSHD010000015.1"/>
</dbReference>
<comment type="caution">
    <text evidence="2">The sequence shown here is derived from an EMBL/GenBank/DDBJ whole genome shotgun (WGS) entry which is preliminary data.</text>
</comment>
<name>A0ABV9QYN0_9GAMM</name>
<dbReference type="Gene3D" id="3.40.50.150">
    <property type="entry name" value="Vaccinia Virus protein VP39"/>
    <property type="match status" value="1"/>
</dbReference>
<feature type="domain" description="Methyltransferase type 11" evidence="1">
    <location>
        <begin position="102"/>
        <end position="159"/>
    </location>
</feature>
<evidence type="ECO:0000313" key="2">
    <source>
        <dbReference type="EMBL" id="MFC4822182.1"/>
    </source>
</evidence>
<keyword evidence="3" id="KW-1185">Reference proteome</keyword>
<keyword evidence="2" id="KW-0489">Methyltransferase</keyword>
<organism evidence="2 3">
    <name type="scientific">Dokdonella ginsengisoli</name>
    <dbReference type="NCBI Taxonomy" id="363846"/>
    <lineage>
        <taxon>Bacteria</taxon>
        <taxon>Pseudomonadati</taxon>
        <taxon>Pseudomonadota</taxon>
        <taxon>Gammaproteobacteria</taxon>
        <taxon>Lysobacterales</taxon>
        <taxon>Rhodanobacteraceae</taxon>
        <taxon>Dokdonella</taxon>
    </lineage>
</organism>
<dbReference type="InterPro" id="IPR029063">
    <property type="entry name" value="SAM-dependent_MTases_sf"/>
</dbReference>
<protein>
    <submittedName>
        <fullName evidence="2">Methyltransferase domain-containing protein</fullName>
    </submittedName>
</protein>
<dbReference type="SUPFAM" id="SSF53335">
    <property type="entry name" value="S-adenosyl-L-methionine-dependent methyltransferases"/>
    <property type="match status" value="1"/>
</dbReference>
<dbReference type="InterPro" id="IPR013216">
    <property type="entry name" value="Methyltransf_11"/>
</dbReference>